<proteinExistence type="predicted"/>
<name>A0A482MHN3_9CAUD</name>
<dbReference type="EMBL" id="MK605244">
    <property type="protein sequence ID" value="QBQ73481.1"/>
    <property type="molecule type" value="Genomic_DNA"/>
</dbReference>
<sequence>MLIDDSYWLLEFLSGDFILVHQPSLKISRELKAYHSILLSKFKSLAQSEDFHNCAFDSLNQSLANYYNKIVSRLNPAFDLAELTKESRHQFFIAAEKRHGYWISGLEILMGLDYEDPDDTDKKPNKLSLTSGDLEIDIIAGLMLQENNSNVEWLASSKSPQYLVKLLTQMNNCRRGQDAIEELQRERDLEIVKKKNMETALSKSGFNF</sequence>
<gene>
    <name evidence="1" type="ORF">kac65v162_gp037</name>
</gene>
<reference evidence="1 2" key="1">
    <citation type="submission" date="2019-03" db="EMBL/GenBank/DDBJ databases">
        <title>Diversity and diversification of Nodularia spumigena cyanophages in the Baltic Sea.</title>
        <authorList>
            <person name="Sulcius S."/>
            <person name="Holmfeldt K."/>
            <person name="Simoliunas E."/>
        </authorList>
    </citation>
    <scope>NUCLEOTIDE SEQUENCE [LARGE SCALE GENOMIC DNA]</scope>
</reference>
<evidence type="ECO:0000313" key="1">
    <source>
        <dbReference type="EMBL" id="QBQ73481.1"/>
    </source>
</evidence>
<accession>A0A482MHN3</accession>
<organism evidence="1 2">
    <name type="scientific">Nodularia phage vB_NspS-kac65v162</name>
    <dbReference type="NCBI Taxonomy" id="2557581"/>
    <lineage>
        <taxon>Viruses</taxon>
        <taxon>Duplodnaviria</taxon>
        <taxon>Heunggongvirae</taxon>
        <taxon>Uroviricota</taxon>
        <taxon>Caudoviricetes</taxon>
        <taxon>Ravarandavirus</taxon>
        <taxon>Ravarandavirus kac65v151</taxon>
    </lineage>
</organism>
<protein>
    <submittedName>
        <fullName evidence="1">Uncharacterized protein</fullName>
    </submittedName>
</protein>
<evidence type="ECO:0000313" key="2">
    <source>
        <dbReference type="Proteomes" id="UP000308935"/>
    </source>
</evidence>
<dbReference type="Proteomes" id="UP000308935">
    <property type="component" value="Segment"/>
</dbReference>